<dbReference type="PANTHER" id="PTHR33408">
    <property type="entry name" value="TRANSPOSASE"/>
    <property type="match status" value="1"/>
</dbReference>
<dbReference type="Proteomes" id="UP001597459">
    <property type="component" value="Unassembled WGS sequence"/>
</dbReference>
<organism evidence="1 2">
    <name type="scientific">Aquimarina hainanensis</name>
    <dbReference type="NCBI Taxonomy" id="1578017"/>
    <lineage>
        <taxon>Bacteria</taxon>
        <taxon>Pseudomonadati</taxon>
        <taxon>Bacteroidota</taxon>
        <taxon>Flavobacteriia</taxon>
        <taxon>Flavobacteriales</taxon>
        <taxon>Flavobacteriaceae</taxon>
        <taxon>Aquimarina</taxon>
    </lineage>
</organism>
<reference evidence="2" key="1">
    <citation type="journal article" date="2019" name="Int. J. Syst. Evol. Microbiol.">
        <title>The Global Catalogue of Microorganisms (GCM) 10K type strain sequencing project: providing services to taxonomists for standard genome sequencing and annotation.</title>
        <authorList>
            <consortium name="The Broad Institute Genomics Platform"/>
            <consortium name="The Broad Institute Genome Sequencing Center for Infectious Disease"/>
            <person name="Wu L."/>
            <person name="Ma J."/>
        </authorList>
    </citation>
    <scope>NUCLEOTIDE SEQUENCE [LARGE SCALE GENOMIC DNA]</scope>
    <source>
        <strain evidence="2">KCTC 42423</strain>
    </source>
</reference>
<dbReference type="EMBL" id="JBHULX010000003">
    <property type="protein sequence ID" value="MFD2590065.1"/>
    <property type="molecule type" value="Genomic_DNA"/>
</dbReference>
<gene>
    <name evidence="1" type="ORF">ACFSTE_04435</name>
</gene>
<dbReference type="PANTHER" id="PTHR33408:SF2">
    <property type="entry name" value="TRANSPOSASE DDE DOMAIN-CONTAINING PROTEIN"/>
    <property type="match status" value="1"/>
</dbReference>
<sequence length="171" mass="20027">MYDFYLGSSFVVCKKKLAHACEVNLEVIWLIKGLKPSARKIAYFRKNNAKAFKQAFRYFVVLLKDMSLIDGETIAIDSFKIRAQNASKNNFNQKKIDRHIKYIDDKIEEYQKLLDAEDNTDKQEEVRSKIEYQKSKKVNYKQIEKQLHESNQTQISLTDADAKSVILHKTL</sequence>
<evidence type="ECO:0000313" key="1">
    <source>
        <dbReference type="EMBL" id="MFD2590065.1"/>
    </source>
</evidence>
<protein>
    <submittedName>
        <fullName evidence="1">Transposase</fullName>
    </submittedName>
</protein>
<name>A0ABW5N3I0_9FLAO</name>
<keyword evidence="2" id="KW-1185">Reference proteome</keyword>
<accession>A0ABW5N3I0</accession>
<comment type="caution">
    <text evidence="1">The sequence shown here is derived from an EMBL/GenBank/DDBJ whole genome shotgun (WGS) entry which is preliminary data.</text>
</comment>
<evidence type="ECO:0000313" key="2">
    <source>
        <dbReference type="Proteomes" id="UP001597459"/>
    </source>
</evidence>
<proteinExistence type="predicted"/>
<dbReference type="RefSeq" id="WP_378297983.1">
    <property type="nucleotide sequence ID" value="NZ_JBHULX010000003.1"/>
</dbReference>